<feature type="transmembrane region" description="Helical" evidence="2">
    <location>
        <begin position="33"/>
        <end position="51"/>
    </location>
</feature>
<dbReference type="OrthoDB" id="5830440at2759"/>
<keyword evidence="2" id="KW-0472">Membrane</keyword>
<keyword evidence="2" id="KW-0812">Transmembrane</keyword>
<proteinExistence type="predicted"/>
<accession>A0A2G9U309</accession>
<evidence type="ECO:0000313" key="3">
    <source>
        <dbReference type="EMBL" id="PIO64649.1"/>
    </source>
</evidence>
<evidence type="ECO:0000256" key="1">
    <source>
        <dbReference type="SAM" id="MobiDB-lite"/>
    </source>
</evidence>
<protein>
    <submittedName>
        <fullName evidence="3">Uncharacterized protein</fullName>
    </submittedName>
</protein>
<gene>
    <name evidence="3" type="ORF">TELCIR_13713</name>
</gene>
<name>A0A2G9U309_TELCI</name>
<organism evidence="3 4">
    <name type="scientific">Teladorsagia circumcincta</name>
    <name type="common">Brown stomach worm</name>
    <name type="synonym">Ostertagia circumcincta</name>
    <dbReference type="NCBI Taxonomy" id="45464"/>
    <lineage>
        <taxon>Eukaryota</taxon>
        <taxon>Metazoa</taxon>
        <taxon>Ecdysozoa</taxon>
        <taxon>Nematoda</taxon>
        <taxon>Chromadorea</taxon>
        <taxon>Rhabditida</taxon>
        <taxon>Rhabditina</taxon>
        <taxon>Rhabditomorpha</taxon>
        <taxon>Strongyloidea</taxon>
        <taxon>Trichostrongylidae</taxon>
        <taxon>Teladorsagia</taxon>
    </lineage>
</organism>
<keyword evidence="2" id="KW-1133">Transmembrane helix</keyword>
<dbReference type="EMBL" id="KZ349715">
    <property type="protein sequence ID" value="PIO64649.1"/>
    <property type="molecule type" value="Genomic_DNA"/>
</dbReference>
<sequence length="106" mass="13160">MLFWEWRRIWRQKIRSLAPRTKLTYQQYSKRRLIVAFVTFFVGWKMFGVAFSDWMLWTVDEETGQGHMLTPEEARKRRIELERERDRKIQKKSESKKALPRFEFDD</sequence>
<dbReference type="AlphaFoldDB" id="A0A2G9U309"/>
<keyword evidence="4" id="KW-1185">Reference proteome</keyword>
<evidence type="ECO:0000313" key="4">
    <source>
        <dbReference type="Proteomes" id="UP000230423"/>
    </source>
</evidence>
<dbReference type="Proteomes" id="UP000230423">
    <property type="component" value="Unassembled WGS sequence"/>
</dbReference>
<evidence type="ECO:0000256" key="2">
    <source>
        <dbReference type="SAM" id="Phobius"/>
    </source>
</evidence>
<reference evidence="3 4" key="1">
    <citation type="submission" date="2015-09" db="EMBL/GenBank/DDBJ databases">
        <title>Draft genome of the parasitic nematode Teladorsagia circumcincta isolate WARC Sus (inbred).</title>
        <authorList>
            <person name="Mitreva M."/>
        </authorList>
    </citation>
    <scope>NUCLEOTIDE SEQUENCE [LARGE SCALE GENOMIC DNA]</scope>
    <source>
        <strain evidence="3 4">S</strain>
    </source>
</reference>
<feature type="region of interest" description="Disordered" evidence="1">
    <location>
        <begin position="86"/>
        <end position="106"/>
    </location>
</feature>